<dbReference type="InterPro" id="IPR019791">
    <property type="entry name" value="Haem_peroxidase_animal"/>
</dbReference>
<accession>A0A0M3KI66</accession>
<protein>
    <submittedName>
        <fullName evidence="4">Peroxidasin</fullName>
    </submittedName>
</protein>
<evidence type="ECO:0000256" key="1">
    <source>
        <dbReference type="ARBA" id="ARBA00022559"/>
    </source>
</evidence>
<dbReference type="InterPro" id="IPR037120">
    <property type="entry name" value="Haem_peroxidase_sf_animal"/>
</dbReference>
<evidence type="ECO:0000313" key="4">
    <source>
        <dbReference type="WBParaSite" id="ASIM_0002068501-mRNA-1"/>
    </source>
</evidence>
<dbReference type="WBParaSite" id="ASIM_0002068501-mRNA-1">
    <property type="protein sequence ID" value="ASIM_0002068501-mRNA-1"/>
    <property type="gene ID" value="ASIM_0002068501"/>
</dbReference>
<reference evidence="4" key="1">
    <citation type="submission" date="2017-02" db="UniProtKB">
        <authorList>
            <consortium name="WormBaseParasite"/>
        </authorList>
    </citation>
    <scope>IDENTIFICATION</scope>
</reference>
<keyword evidence="3" id="KW-1185">Reference proteome</keyword>
<dbReference type="GO" id="GO:0006979">
    <property type="term" value="P:response to oxidative stress"/>
    <property type="evidence" value="ECO:0007669"/>
    <property type="project" value="InterPro"/>
</dbReference>
<dbReference type="Pfam" id="PF03098">
    <property type="entry name" value="An_peroxidase"/>
    <property type="match status" value="1"/>
</dbReference>
<dbReference type="EMBL" id="UYRR01038609">
    <property type="protein sequence ID" value="VDK74036.1"/>
    <property type="molecule type" value="Genomic_DNA"/>
</dbReference>
<reference evidence="2 3" key="2">
    <citation type="submission" date="2018-11" db="EMBL/GenBank/DDBJ databases">
        <authorList>
            <consortium name="Pathogen Informatics"/>
        </authorList>
    </citation>
    <scope>NUCLEOTIDE SEQUENCE [LARGE SCALE GENOMIC DNA]</scope>
</reference>
<name>A0A0M3KI66_ANISI</name>
<dbReference type="InterPro" id="IPR010255">
    <property type="entry name" value="Haem_peroxidase_sf"/>
</dbReference>
<dbReference type="Gene3D" id="1.10.640.10">
    <property type="entry name" value="Haem peroxidase domain superfamily, animal type"/>
    <property type="match status" value="1"/>
</dbReference>
<dbReference type="AlphaFoldDB" id="A0A0M3KI66"/>
<dbReference type="PANTHER" id="PTHR11475">
    <property type="entry name" value="OXIDASE/PEROXIDASE"/>
    <property type="match status" value="1"/>
</dbReference>
<sequence>MMMQWGQFIDHDLDFTATAISRNAFATGAICNRTCENINPCFNIQLPEGDPRMLTRPRPKYPCIELERSAAVCGSGETSLIYRQITYREQMNTITSYLDASGIYGSTEEEAYELRDLYPDRGLLRYLLKNHLLLRQYAQKPYLPFELDSPMDCHRNRTVDNPIRCFLAGDYRANEQVGCSHLNLPHVHNFLGNTLFIASIF</sequence>
<keyword evidence="1" id="KW-0560">Oxidoreductase</keyword>
<keyword evidence="1" id="KW-0575">Peroxidase</keyword>
<dbReference type="SUPFAM" id="SSF48113">
    <property type="entry name" value="Heme-dependent peroxidases"/>
    <property type="match status" value="1"/>
</dbReference>
<evidence type="ECO:0000313" key="3">
    <source>
        <dbReference type="Proteomes" id="UP000267096"/>
    </source>
</evidence>
<dbReference type="GO" id="GO:0004601">
    <property type="term" value="F:peroxidase activity"/>
    <property type="evidence" value="ECO:0007669"/>
    <property type="project" value="UniProtKB-KW"/>
</dbReference>
<dbReference type="GO" id="GO:0005615">
    <property type="term" value="C:extracellular space"/>
    <property type="evidence" value="ECO:0007669"/>
    <property type="project" value="TreeGrafter"/>
</dbReference>
<evidence type="ECO:0000313" key="2">
    <source>
        <dbReference type="EMBL" id="VDK74036.1"/>
    </source>
</evidence>
<dbReference type="Proteomes" id="UP000267096">
    <property type="component" value="Unassembled WGS sequence"/>
</dbReference>
<dbReference type="OrthoDB" id="823504at2759"/>
<dbReference type="GO" id="GO:0020037">
    <property type="term" value="F:heme binding"/>
    <property type="evidence" value="ECO:0007669"/>
    <property type="project" value="InterPro"/>
</dbReference>
<dbReference type="PROSITE" id="PS50292">
    <property type="entry name" value="PEROXIDASE_3"/>
    <property type="match status" value="1"/>
</dbReference>
<gene>
    <name evidence="2" type="ORF">ASIM_LOCUS20064</name>
</gene>
<organism evidence="4">
    <name type="scientific">Anisakis simplex</name>
    <name type="common">Herring worm</name>
    <dbReference type="NCBI Taxonomy" id="6269"/>
    <lineage>
        <taxon>Eukaryota</taxon>
        <taxon>Metazoa</taxon>
        <taxon>Ecdysozoa</taxon>
        <taxon>Nematoda</taxon>
        <taxon>Chromadorea</taxon>
        <taxon>Rhabditida</taxon>
        <taxon>Spirurina</taxon>
        <taxon>Ascaridomorpha</taxon>
        <taxon>Ascaridoidea</taxon>
        <taxon>Anisakidae</taxon>
        <taxon>Anisakis</taxon>
        <taxon>Anisakis simplex complex</taxon>
    </lineage>
</organism>
<dbReference type="PANTHER" id="PTHR11475:SF58">
    <property type="entry name" value="PEROXIDASIN"/>
    <property type="match status" value="1"/>
</dbReference>
<proteinExistence type="predicted"/>